<sequence>MSPDVYRSTPARLTSIAAQRLPRPILLLIGLVYIIAGLYFRDPWKADDVIGLATMMTALQSDNNAWLLPQIGSLAYAQNGPMVTWAGAICIVVFSPLLSLFTSQLDAAIIASRIPNLLWMLMMSCSVWYGVYLLGRRPEAQPLALPFGGEPPPQDYGRILADAALLLLLATVGILLRMHETSSVPAMLAFQALAFYAVTRMLDRPLSGALTLGLALACLFFTRGWLGLLPALLASLWLFLPRNPLASRRRYLPHALISAAALMLAWWIPARLADTYWTDQWLFWHTSSISWPSLGVIASLLRDLPWFLWPTWPFALLALWRWRDWMSAPHIRIPLAFLLLPLLLMLFLADVFEPEYSMLVIPSALLAAFALPTLRRGIINSLDWFSVMCFSLAIATVWLGWIALHSGWPHQISENIALQTRGYEAVISWPALFIAAIGTLFWVGLVRWRLHTHPAALWRGTILSSGGLIATWLLLASLWMPAIDYARSYRDVSFQMKEALQQHVRPGECVRPLMLGLGQRASLYVFQGIEFSFSSDCSLILQQVSPRALEDGTAPYSDQSEHVLWEGKRAPDRHEMFRLLRLRP</sequence>
<keyword evidence="1" id="KW-1133">Transmembrane helix</keyword>
<feature type="transmembrane region" description="Helical" evidence="1">
    <location>
        <begin position="251"/>
        <end position="269"/>
    </location>
</feature>
<gene>
    <name evidence="2" type="ORF">EV686_11524</name>
</gene>
<reference evidence="2 3" key="1">
    <citation type="submission" date="2019-03" db="EMBL/GenBank/DDBJ databases">
        <title>Genomic Encyclopedia of Type Strains, Phase IV (KMG-IV): sequencing the most valuable type-strain genomes for metagenomic binning, comparative biology and taxonomic classification.</title>
        <authorList>
            <person name="Goeker M."/>
        </authorList>
    </citation>
    <scope>NUCLEOTIDE SEQUENCE [LARGE SCALE GENOMIC DNA]</scope>
    <source>
        <strain evidence="2 3">DSM 100048</strain>
    </source>
</reference>
<feature type="transmembrane region" description="Helical" evidence="1">
    <location>
        <begin position="425"/>
        <end position="445"/>
    </location>
</feature>
<feature type="transmembrane region" description="Helical" evidence="1">
    <location>
        <begin position="384"/>
        <end position="404"/>
    </location>
</feature>
<dbReference type="OrthoDB" id="8556356at2"/>
<feature type="transmembrane region" description="Helical" evidence="1">
    <location>
        <begin position="306"/>
        <end position="323"/>
    </location>
</feature>
<feature type="transmembrane region" description="Helical" evidence="1">
    <location>
        <begin position="21"/>
        <end position="40"/>
    </location>
</feature>
<feature type="transmembrane region" description="Helical" evidence="1">
    <location>
        <begin position="457"/>
        <end position="480"/>
    </location>
</feature>
<evidence type="ECO:0000313" key="3">
    <source>
        <dbReference type="Proteomes" id="UP000294692"/>
    </source>
</evidence>
<feature type="transmembrane region" description="Helical" evidence="1">
    <location>
        <begin position="335"/>
        <end position="352"/>
    </location>
</feature>
<feature type="transmembrane region" description="Helical" evidence="1">
    <location>
        <begin position="359"/>
        <end position="378"/>
    </location>
</feature>
<evidence type="ECO:0000313" key="2">
    <source>
        <dbReference type="EMBL" id="TCU92235.1"/>
    </source>
</evidence>
<keyword evidence="1" id="KW-0812">Transmembrane</keyword>
<feature type="transmembrane region" description="Helical" evidence="1">
    <location>
        <begin position="214"/>
        <end position="239"/>
    </location>
</feature>
<proteinExistence type="predicted"/>
<organism evidence="2 3">
    <name type="scientific">Paracandidimonas soli</name>
    <dbReference type="NCBI Taxonomy" id="1917182"/>
    <lineage>
        <taxon>Bacteria</taxon>
        <taxon>Pseudomonadati</taxon>
        <taxon>Pseudomonadota</taxon>
        <taxon>Betaproteobacteria</taxon>
        <taxon>Burkholderiales</taxon>
        <taxon>Alcaligenaceae</taxon>
        <taxon>Paracandidimonas</taxon>
    </lineage>
</organism>
<feature type="transmembrane region" description="Helical" evidence="1">
    <location>
        <begin position="183"/>
        <end position="202"/>
    </location>
</feature>
<evidence type="ECO:0000256" key="1">
    <source>
        <dbReference type="SAM" id="Phobius"/>
    </source>
</evidence>
<comment type="caution">
    <text evidence="2">The sequence shown here is derived from an EMBL/GenBank/DDBJ whole genome shotgun (WGS) entry which is preliminary data.</text>
</comment>
<dbReference type="EMBL" id="SMBX01000015">
    <property type="protein sequence ID" value="TCU92235.1"/>
    <property type="molecule type" value="Genomic_DNA"/>
</dbReference>
<accession>A0A4R3UKR3</accession>
<dbReference type="AlphaFoldDB" id="A0A4R3UKR3"/>
<protein>
    <submittedName>
        <fullName evidence="2">4-amino-4-deoxy-L-arabinose transferase-like glycosyltransferase</fullName>
    </submittedName>
</protein>
<dbReference type="Proteomes" id="UP000294692">
    <property type="component" value="Unassembled WGS sequence"/>
</dbReference>
<feature type="transmembrane region" description="Helical" evidence="1">
    <location>
        <begin position="82"/>
        <end position="102"/>
    </location>
</feature>
<feature type="transmembrane region" description="Helical" evidence="1">
    <location>
        <begin position="155"/>
        <end position="176"/>
    </location>
</feature>
<feature type="transmembrane region" description="Helical" evidence="1">
    <location>
        <begin position="114"/>
        <end position="135"/>
    </location>
</feature>
<keyword evidence="2" id="KW-0808">Transferase</keyword>
<dbReference type="RefSeq" id="WP_132478317.1">
    <property type="nucleotide sequence ID" value="NZ_JBHRVM010000001.1"/>
</dbReference>
<name>A0A4R3UKR3_9BURK</name>
<keyword evidence="3" id="KW-1185">Reference proteome</keyword>
<keyword evidence="1" id="KW-0472">Membrane</keyword>
<dbReference type="GO" id="GO:0016740">
    <property type="term" value="F:transferase activity"/>
    <property type="evidence" value="ECO:0007669"/>
    <property type="project" value="UniProtKB-KW"/>
</dbReference>